<dbReference type="GO" id="GO:0016020">
    <property type="term" value="C:membrane"/>
    <property type="evidence" value="ECO:0007669"/>
    <property type="project" value="UniProtKB-SubCell"/>
</dbReference>
<dbReference type="InterPro" id="IPR027470">
    <property type="entry name" value="Cation_efflux_CTD"/>
</dbReference>
<feature type="region of interest" description="Disordered" evidence="7">
    <location>
        <begin position="1"/>
        <end position="24"/>
    </location>
</feature>
<dbReference type="PANTHER" id="PTHR43840:SF15">
    <property type="entry name" value="MITOCHONDRIAL METAL TRANSPORTER 1-RELATED"/>
    <property type="match status" value="1"/>
</dbReference>
<dbReference type="InterPro" id="IPR058533">
    <property type="entry name" value="Cation_efflux_TM"/>
</dbReference>
<gene>
    <name evidence="11" type="ORF">FYK55_08530</name>
</gene>
<feature type="compositionally biased region" description="Pro residues" evidence="7">
    <location>
        <begin position="1"/>
        <end position="12"/>
    </location>
</feature>
<feature type="transmembrane region" description="Helical" evidence="8">
    <location>
        <begin position="145"/>
        <end position="164"/>
    </location>
</feature>
<keyword evidence="6 8" id="KW-0472">Membrane</keyword>
<name>A0A5M6DDM0_9BACT</name>
<dbReference type="SUPFAM" id="SSF160240">
    <property type="entry name" value="Cation efflux protein cytoplasmic domain-like"/>
    <property type="match status" value="1"/>
</dbReference>
<organism evidence="11 12">
    <name type="scientific">Roseiconus nitratireducens</name>
    <dbReference type="NCBI Taxonomy" id="2605748"/>
    <lineage>
        <taxon>Bacteria</taxon>
        <taxon>Pseudomonadati</taxon>
        <taxon>Planctomycetota</taxon>
        <taxon>Planctomycetia</taxon>
        <taxon>Pirellulales</taxon>
        <taxon>Pirellulaceae</taxon>
        <taxon>Roseiconus</taxon>
    </lineage>
</organism>
<evidence type="ECO:0000256" key="2">
    <source>
        <dbReference type="ARBA" id="ARBA00008114"/>
    </source>
</evidence>
<evidence type="ECO:0000256" key="7">
    <source>
        <dbReference type="SAM" id="MobiDB-lite"/>
    </source>
</evidence>
<dbReference type="EMBL" id="VWOX01000004">
    <property type="protein sequence ID" value="KAA5544382.1"/>
    <property type="molecule type" value="Genomic_DNA"/>
</dbReference>
<dbReference type="NCBIfam" id="TIGR01297">
    <property type="entry name" value="CDF"/>
    <property type="match status" value="1"/>
</dbReference>
<evidence type="ECO:0000256" key="4">
    <source>
        <dbReference type="ARBA" id="ARBA00022692"/>
    </source>
</evidence>
<feature type="transmembrane region" description="Helical" evidence="8">
    <location>
        <begin position="112"/>
        <end position="133"/>
    </location>
</feature>
<comment type="caution">
    <text evidence="11">The sequence shown here is derived from an EMBL/GenBank/DDBJ whole genome shotgun (WGS) entry which is preliminary data.</text>
</comment>
<reference evidence="11 12" key="1">
    <citation type="submission" date="2019-08" db="EMBL/GenBank/DDBJ databases">
        <authorList>
            <person name="Dhanesh K."/>
            <person name="Kumar G."/>
            <person name="Sasikala C."/>
            <person name="Venkata Ramana C."/>
        </authorList>
    </citation>
    <scope>NUCLEOTIDE SEQUENCE [LARGE SCALE GENOMIC DNA]</scope>
    <source>
        <strain evidence="11 12">JC645</strain>
    </source>
</reference>
<evidence type="ECO:0000259" key="10">
    <source>
        <dbReference type="Pfam" id="PF16916"/>
    </source>
</evidence>
<dbReference type="PANTHER" id="PTHR43840">
    <property type="entry name" value="MITOCHONDRIAL METAL TRANSPORTER 1-RELATED"/>
    <property type="match status" value="1"/>
</dbReference>
<evidence type="ECO:0000256" key="3">
    <source>
        <dbReference type="ARBA" id="ARBA00022448"/>
    </source>
</evidence>
<protein>
    <submittedName>
        <fullName evidence="11">Cation transporter</fullName>
    </submittedName>
</protein>
<dbReference type="InterPro" id="IPR027469">
    <property type="entry name" value="Cation_efflux_TMD_sf"/>
</dbReference>
<evidence type="ECO:0000313" key="12">
    <source>
        <dbReference type="Proteomes" id="UP000324479"/>
    </source>
</evidence>
<sequence length="325" mass="35322">MSSASPVPPCPPQNDSSGVSVSPPRDEASIAIRDRVYVDAKRAALWGLGVNVVLMLAKLVGGFLLHSAALIADAVNSIGDVTSSLAVRMSLHVAERDEDDDHPYGHTKAESIAGICVSLMVVFGAGLLAIETLSRLSGPLRTPTVFAGVVAAICCVVKEVAYQYTARVARRLDSSALQATAWDHRSDAFASGAIAVSLFAAPQLGWFAVYVDPIAALCVCVLLIYTGFKIFRTTARELMDQQADAETVNQVRRYASEVDQVREIEKLRVRKSGLEFFIEIHVQVDGTLTVDQGHRIGHEVKDRLLTKMPRVRDVHLHVEPWHATE</sequence>
<evidence type="ECO:0000313" key="11">
    <source>
        <dbReference type="EMBL" id="KAA5544382.1"/>
    </source>
</evidence>
<keyword evidence="4 8" id="KW-0812">Transmembrane</keyword>
<comment type="subcellular location">
    <subcellularLocation>
        <location evidence="1">Membrane</location>
        <topology evidence="1">Multi-pass membrane protein</topology>
    </subcellularLocation>
</comment>
<dbReference type="Gene3D" id="3.30.70.1350">
    <property type="entry name" value="Cation efflux protein, cytoplasmic domain"/>
    <property type="match status" value="1"/>
</dbReference>
<evidence type="ECO:0000256" key="5">
    <source>
        <dbReference type="ARBA" id="ARBA00022989"/>
    </source>
</evidence>
<proteinExistence type="inferred from homology"/>
<evidence type="ECO:0000259" key="9">
    <source>
        <dbReference type="Pfam" id="PF01545"/>
    </source>
</evidence>
<feature type="domain" description="Cation efflux protein transmembrane" evidence="9">
    <location>
        <begin position="48"/>
        <end position="239"/>
    </location>
</feature>
<dbReference type="Pfam" id="PF01545">
    <property type="entry name" value="Cation_efflux"/>
    <property type="match status" value="1"/>
</dbReference>
<dbReference type="Proteomes" id="UP000324479">
    <property type="component" value="Unassembled WGS sequence"/>
</dbReference>
<dbReference type="Gene3D" id="1.20.1510.10">
    <property type="entry name" value="Cation efflux protein transmembrane domain"/>
    <property type="match status" value="1"/>
</dbReference>
<keyword evidence="12" id="KW-1185">Reference proteome</keyword>
<dbReference type="InterPro" id="IPR036837">
    <property type="entry name" value="Cation_efflux_CTD_sf"/>
</dbReference>
<feature type="domain" description="Cation efflux protein cytoplasmic" evidence="10">
    <location>
        <begin position="244"/>
        <end position="320"/>
    </location>
</feature>
<evidence type="ECO:0000256" key="6">
    <source>
        <dbReference type="ARBA" id="ARBA00023136"/>
    </source>
</evidence>
<comment type="similarity">
    <text evidence="2">Belongs to the cation diffusion facilitator (CDF) transporter (TC 2.A.4) family.</text>
</comment>
<dbReference type="Pfam" id="PF16916">
    <property type="entry name" value="ZT_dimer"/>
    <property type="match status" value="1"/>
</dbReference>
<evidence type="ECO:0000256" key="1">
    <source>
        <dbReference type="ARBA" id="ARBA00004141"/>
    </source>
</evidence>
<evidence type="ECO:0000256" key="8">
    <source>
        <dbReference type="SAM" id="Phobius"/>
    </source>
</evidence>
<feature type="transmembrane region" description="Helical" evidence="8">
    <location>
        <begin position="207"/>
        <end position="228"/>
    </location>
</feature>
<keyword evidence="3" id="KW-0813">Transport</keyword>
<dbReference type="FunFam" id="1.20.1510.10:FF:000006">
    <property type="entry name" value="Divalent cation efflux transporter"/>
    <property type="match status" value="1"/>
</dbReference>
<dbReference type="InterPro" id="IPR002524">
    <property type="entry name" value="Cation_efflux"/>
</dbReference>
<keyword evidence="5 8" id="KW-1133">Transmembrane helix</keyword>
<feature type="transmembrane region" description="Helical" evidence="8">
    <location>
        <begin position="43"/>
        <end position="65"/>
    </location>
</feature>
<dbReference type="SUPFAM" id="SSF161111">
    <property type="entry name" value="Cation efflux protein transmembrane domain-like"/>
    <property type="match status" value="1"/>
</dbReference>
<dbReference type="InterPro" id="IPR050291">
    <property type="entry name" value="CDF_Transporter"/>
</dbReference>
<dbReference type="AlphaFoldDB" id="A0A5M6DDM0"/>
<accession>A0A5M6DDM0</accession>
<dbReference type="GO" id="GO:0008324">
    <property type="term" value="F:monoatomic cation transmembrane transporter activity"/>
    <property type="evidence" value="ECO:0007669"/>
    <property type="project" value="InterPro"/>
</dbReference>